<name>A0A9P5XZX7_9AGAR</name>
<comment type="caution">
    <text evidence="2">The sequence shown here is derived from an EMBL/GenBank/DDBJ whole genome shotgun (WGS) entry which is preliminary data.</text>
</comment>
<evidence type="ECO:0000313" key="3">
    <source>
        <dbReference type="Proteomes" id="UP000807353"/>
    </source>
</evidence>
<feature type="domain" description="DUF6532" evidence="1">
    <location>
        <begin position="1"/>
        <end position="152"/>
    </location>
</feature>
<reference evidence="2" key="1">
    <citation type="submission" date="2020-11" db="EMBL/GenBank/DDBJ databases">
        <authorList>
            <consortium name="DOE Joint Genome Institute"/>
            <person name="Ahrendt S."/>
            <person name="Riley R."/>
            <person name="Andreopoulos W."/>
            <person name="Labutti K."/>
            <person name="Pangilinan J."/>
            <person name="Ruiz-Duenas F.J."/>
            <person name="Barrasa J.M."/>
            <person name="Sanchez-Garcia M."/>
            <person name="Camarero S."/>
            <person name="Miyauchi S."/>
            <person name="Serrano A."/>
            <person name="Linde D."/>
            <person name="Babiker R."/>
            <person name="Drula E."/>
            <person name="Ayuso-Fernandez I."/>
            <person name="Pacheco R."/>
            <person name="Padilla G."/>
            <person name="Ferreira P."/>
            <person name="Barriuso J."/>
            <person name="Kellner H."/>
            <person name="Castanera R."/>
            <person name="Alfaro M."/>
            <person name="Ramirez L."/>
            <person name="Pisabarro A.G."/>
            <person name="Kuo A."/>
            <person name="Tritt A."/>
            <person name="Lipzen A."/>
            <person name="He G."/>
            <person name="Yan M."/>
            <person name="Ng V."/>
            <person name="Cullen D."/>
            <person name="Martin F."/>
            <person name="Rosso M.-N."/>
            <person name="Henrissat B."/>
            <person name="Hibbett D."/>
            <person name="Martinez A.T."/>
            <person name="Grigoriev I.V."/>
        </authorList>
    </citation>
    <scope>NUCLEOTIDE SEQUENCE</scope>
    <source>
        <strain evidence="2">CBS 247.69</strain>
    </source>
</reference>
<dbReference type="EMBL" id="MU150312">
    <property type="protein sequence ID" value="KAF9459702.1"/>
    <property type="molecule type" value="Genomic_DNA"/>
</dbReference>
<dbReference type="Pfam" id="PF20149">
    <property type="entry name" value="DUF6532"/>
    <property type="match status" value="1"/>
</dbReference>
<dbReference type="AlphaFoldDB" id="A0A9P5XZX7"/>
<gene>
    <name evidence="2" type="ORF">BDZ94DRAFT_1267850</name>
</gene>
<evidence type="ECO:0000313" key="2">
    <source>
        <dbReference type="EMBL" id="KAF9459702.1"/>
    </source>
</evidence>
<keyword evidence="3" id="KW-1185">Reference proteome</keyword>
<proteinExistence type="predicted"/>
<protein>
    <recommendedName>
        <fullName evidence="1">DUF6532 domain-containing protein</fullName>
    </recommendedName>
</protein>
<feature type="non-terminal residue" evidence="2">
    <location>
        <position position="194"/>
    </location>
</feature>
<dbReference type="Proteomes" id="UP000807353">
    <property type="component" value="Unassembled WGS sequence"/>
</dbReference>
<evidence type="ECO:0000259" key="1">
    <source>
        <dbReference type="Pfam" id="PF20149"/>
    </source>
</evidence>
<organism evidence="2 3">
    <name type="scientific">Collybia nuda</name>
    <dbReference type="NCBI Taxonomy" id="64659"/>
    <lineage>
        <taxon>Eukaryota</taxon>
        <taxon>Fungi</taxon>
        <taxon>Dikarya</taxon>
        <taxon>Basidiomycota</taxon>
        <taxon>Agaricomycotina</taxon>
        <taxon>Agaricomycetes</taxon>
        <taxon>Agaricomycetidae</taxon>
        <taxon>Agaricales</taxon>
        <taxon>Tricholomatineae</taxon>
        <taxon>Clitocybaceae</taxon>
        <taxon>Collybia</taxon>
    </lineage>
</organism>
<dbReference type="InterPro" id="IPR045341">
    <property type="entry name" value="DUF6532"/>
</dbReference>
<dbReference type="OrthoDB" id="3070412at2759"/>
<sequence length="194" mass="21998">MTTLVFDEGAATRGALKTLCRAALAAYYGNLVTPTCENQLEYIETVKRNVTKLLKEGFFLRGGVDDLNRTRNFGNPLIADICRKFYYNAKNTCLSRVCPEAFEKLPRECLALVCACIQNCLHEYETGFFIGRKFEGKVYSKVYLAMLKLIDEVDNHPYHGPRLDQTLRDIAVTGRMQSRKENISPDELDLAVVL</sequence>
<accession>A0A9P5XZX7</accession>